<keyword evidence="4" id="KW-0472">Membrane</keyword>
<evidence type="ECO:0000256" key="3">
    <source>
        <dbReference type="ARBA" id="ARBA00022729"/>
    </source>
</evidence>
<comment type="similarity">
    <text evidence="1">Belongs to the serine-aspartate repeat-containing protein (SDr) family.</text>
</comment>
<gene>
    <name evidence="8" type="ORF">I9080_002081</name>
</gene>
<feature type="domain" description="SpaA-like prealbumin fold" evidence="7">
    <location>
        <begin position="1244"/>
        <end position="1330"/>
    </location>
</feature>
<dbReference type="InterPro" id="IPR041033">
    <property type="entry name" value="SpaA_PFL_dom_1"/>
</dbReference>
<accession>A0A8H9QZ21</accession>
<keyword evidence="4" id="KW-1133">Transmembrane helix</keyword>
<dbReference type="Pfam" id="PF08341">
    <property type="entry name" value="TED"/>
    <property type="match status" value="1"/>
</dbReference>
<evidence type="ECO:0000256" key="5">
    <source>
        <dbReference type="SAM" id="SignalP"/>
    </source>
</evidence>
<dbReference type="Pfam" id="PF17802">
    <property type="entry name" value="SpaA"/>
    <property type="match status" value="13"/>
</dbReference>
<feature type="domain" description="Thioester" evidence="6">
    <location>
        <begin position="72"/>
        <end position="168"/>
    </location>
</feature>
<evidence type="ECO:0000256" key="1">
    <source>
        <dbReference type="ARBA" id="ARBA00007257"/>
    </source>
</evidence>
<feature type="chain" id="PRO_5034949917" evidence="5">
    <location>
        <begin position="34"/>
        <end position="1554"/>
    </location>
</feature>
<evidence type="ECO:0000256" key="4">
    <source>
        <dbReference type="SAM" id="Phobius"/>
    </source>
</evidence>
<feature type="domain" description="SpaA-like prealbumin fold" evidence="7">
    <location>
        <begin position="765"/>
        <end position="855"/>
    </location>
</feature>
<feature type="transmembrane region" description="Helical" evidence="4">
    <location>
        <begin position="1530"/>
        <end position="1548"/>
    </location>
</feature>
<dbReference type="InterPro" id="IPR013783">
    <property type="entry name" value="Ig-like_fold"/>
</dbReference>
<feature type="domain" description="SpaA-like prealbumin fold" evidence="7">
    <location>
        <begin position="972"/>
        <end position="1058"/>
    </location>
</feature>
<feature type="domain" description="SpaA-like prealbumin fold" evidence="7">
    <location>
        <begin position="666"/>
        <end position="755"/>
    </location>
</feature>
<dbReference type="PANTHER" id="PTHR36108">
    <property type="entry name" value="COLOSSIN-B-RELATED"/>
    <property type="match status" value="1"/>
</dbReference>
<keyword evidence="4" id="KW-0812">Transmembrane</keyword>
<feature type="domain" description="SpaA-like prealbumin fold" evidence="7">
    <location>
        <begin position="1062"/>
        <end position="1149"/>
    </location>
</feature>
<evidence type="ECO:0000256" key="2">
    <source>
        <dbReference type="ARBA" id="ARBA00022525"/>
    </source>
</evidence>
<feature type="domain" description="SpaA-like prealbumin fold" evidence="7">
    <location>
        <begin position="306"/>
        <end position="390"/>
    </location>
</feature>
<reference evidence="8" key="2">
    <citation type="submission" date="2020-07" db="EMBL/GenBank/DDBJ databases">
        <authorList>
            <consortium name="NCBI Pathogen Detection Project"/>
        </authorList>
    </citation>
    <scope>NUCLEOTIDE SEQUENCE</scope>
    <source>
        <strain evidence="8">C8</strain>
    </source>
</reference>
<evidence type="ECO:0000259" key="7">
    <source>
        <dbReference type="Pfam" id="PF17802"/>
    </source>
</evidence>
<dbReference type="SUPFAM" id="SSF49478">
    <property type="entry name" value="Cna protein B-type domain"/>
    <property type="match status" value="7"/>
</dbReference>
<name>A0A8H9QZ21_CLOPF</name>
<dbReference type="Gene3D" id="1.10.150.480">
    <property type="match status" value="1"/>
</dbReference>
<dbReference type="Gene3D" id="2.60.40.10">
    <property type="entry name" value="Immunoglobulins"/>
    <property type="match status" value="13"/>
</dbReference>
<feature type="domain" description="SpaA-like prealbumin fold" evidence="7">
    <location>
        <begin position="1153"/>
        <end position="1240"/>
    </location>
</feature>
<dbReference type="InterPro" id="IPR013552">
    <property type="entry name" value="Thioester_dom"/>
</dbReference>
<feature type="domain" description="SpaA-like prealbumin fold" evidence="7">
    <location>
        <begin position="574"/>
        <end position="662"/>
    </location>
</feature>
<feature type="signal peptide" evidence="5">
    <location>
        <begin position="1"/>
        <end position="33"/>
    </location>
</feature>
<feature type="domain" description="SpaA-like prealbumin fold" evidence="7">
    <location>
        <begin position="879"/>
        <end position="969"/>
    </location>
</feature>
<feature type="domain" description="SpaA-like prealbumin fold" evidence="7">
    <location>
        <begin position="1335"/>
        <end position="1422"/>
    </location>
</feature>
<proteinExistence type="inferred from homology"/>
<dbReference type="Proteomes" id="UP000859547">
    <property type="component" value="Unassembled WGS sequence"/>
</dbReference>
<sequence length="1554" mass="172476">MKLKLFKKSSLLFKALSIFLAILLIAPGISAFAEEITSTDAESYLNYDSPTWGKVLPIGNHRYYVPESLKTCYCLNTGALNPTGQDYTEEISVDKGIETILYWGYPAKNGSEWGISADEYRYCTQLAIWAYQKEAGLSRGLVRERLQSGTVSLSKLKPVIDFLVDKGKNRELPKFFEVNPNEVNATLNGEYLVSEPIKIKSDYEFSNARVTVKSTTDPSLKDKIKIKDMDGDERNLFNSNESFRVYIPKNAKTGELNISITAMVEIPSTVAYKTPVAGKQDMAVVPLETTPQSRDNISVRWTAISGRLEVTKKDNDGNLLDGAKFELRDSTGKTVDTQVSKGGKISFENLTAGDYTLVEVEAPQGFVAVDPQKVTINPSETTKLELTDNKIQGKIAVQKTDVESGAKLQGAQFTVYDADGTSVATLTTNENGYAESGALNFGKYTMKETKAPVGYLLNDKVFDVNISENNKTYTIDATDQIIKGKVQILKEDEETKEPLEGAEFQILKDGNVVETVTSGKDGLATSGLLPFGEYVIKEIKAPNKYTLNNKEYPVTISQNMEIVKVTAENRIIKGKVSVKKTDSEVKDLNVAGAEFTIYDSKNNPVQTITTNEDGVATSGLLNYGNYIMKETKVANGYIPTDKVWNIEITEDGKTYTYDITNDIIKGKIQIVKVDSENEEKPVQGAEFDIVAKNVIGVKEGTVVDHVVTNADGFAYSKDLRFGDYTFKEVKTPQGYWKSNAEYNMSITENGKTYVRYVKNSPIQAKLRVVKTDSSNNKPLKGIKFQVRNIDNNKIVTFKNFVGIIPIPTQTLTTNENGELITPQILPYGHYQLEEVEALPGYVTMKPIKFTVDENANLQDIKDLGTVLTVNAKNDRLTSNMEMVKIDGETKKPLAGVEFKVTALDGFMKGQTWNLKSDENGKINLKNLQYGHYQIQEIKTLWNYVLNDKPVNFEVKENGKNIKLEMTNKKIRGTVEVYKVDKDTNRPLEGVEFELFNGENKIGTYTTDKDGKIVVKNLEAGSYTWKEVKAADHYDKNEDDFKFNIYQDGQVEKITVNNKVKTGDLEFTKTDVTTGKVIDGAKVEITGLDVQNQHIKIEFTSSKDGNKFTLPEGKYQFKETVAPNGYKLNEEIGNFEIKNGEVVKANLKDERKQGTLEFTKTDVTTGKTINGAKIKIECTEGLSKGKVIEFVSSENGNKFTLDEGKYTFEETVAPEGYKLSTEKGTFEIKDGKITKANLKDERKVGTLEFTKTDLTTGDVIDGAKIKITGTSGLNKGKVIEFTSSKDGNKFTLEEGTYEFEETTAPEGYKVNTEKGTFTIKDGQVTKANLKDARKMGKLEFTKTDVTTSTPLEGAKVEITCTSGLDKGKTISFTSSKEGNKFDLSEGEYEFKEITAPNGYNVNKEVGKFTIKDGQVTKAELKDERTSGKLIFKKTDVATGETIEGAKIKIECTEGLDKGKVIEFTSSKEGNEFTLLAGKYTFSEEAAPKGYEKTSEIGTFEITKQGEVVKCNLKNKKFEIKKTGSEFDMNNLIPVGVLVVALGASAVFITRRKKRA</sequence>
<keyword evidence="3 5" id="KW-0732">Signal</keyword>
<evidence type="ECO:0000259" key="6">
    <source>
        <dbReference type="Pfam" id="PF08341"/>
    </source>
</evidence>
<dbReference type="EMBL" id="DACTCB010000011">
    <property type="protein sequence ID" value="HAT4308271.1"/>
    <property type="molecule type" value="Genomic_DNA"/>
</dbReference>
<reference evidence="8" key="1">
    <citation type="journal article" date="2018" name="Genome Biol.">
        <title>SKESA: strategic k-mer extension for scrupulous assemblies.</title>
        <authorList>
            <person name="Souvorov A."/>
            <person name="Agarwala R."/>
            <person name="Lipman D.J."/>
        </authorList>
    </citation>
    <scope>NUCLEOTIDE SEQUENCE</scope>
    <source>
        <strain evidence="8">C8</strain>
    </source>
</reference>
<feature type="domain" description="SpaA-like prealbumin fold" evidence="7">
    <location>
        <begin position="484"/>
        <end position="569"/>
    </location>
</feature>
<comment type="caution">
    <text evidence="8">The sequence shown here is derived from an EMBL/GenBank/DDBJ whole genome shotgun (WGS) entry which is preliminary data.</text>
</comment>
<dbReference type="PANTHER" id="PTHR36108:SF13">
    <property type="entry name" value="COLOSSIN-B-RELATED"/>
    <property type="match status" value="1"/>
</dbReference>
<protein>
    <submittedName>
        <fullName evidence="8">Cys-Gln thioester bond-forming surface protein</fullName>
    </submittedName>
</protein>
<feature type="domain" description="SpaA-like prealbumin fold" evidence="7">
    <location>
        <begin position="393"/>
        <end position="480"/>
    </location>
</feature>
<evidence type="ECO:0000313" key="8">
    <source>
        <dbReference type="EMBL" id="HAT4308271.1"/>
    </source>
</evidence>
<feature type="domain" description="SpaA-like prealbumin fold" evidence="7">
    <location>
        <begin position="1426"/>
        <end position="1515"/>
    </location>
</feature>
<organism evidence="8">
    <name type="scientific">Clostridium perfringens</name>
    <dbReference type="NCBI Taxonomy" id="1502"/>
    <lineage>
        <taxon>Bacteria</taxon>
        <taxon>Bacillati</taxon>
        <taxon>Bacillota</taxon>
        <taxon>Clostridia</taxon>
        <taxon>Eubacteriales</taxon>
        <taxon>Clostridiaceae</taxon>
        <taxon>Clostridium</taxon>
    </lineage>
</organism>
<keyword evidence="2" id="KW-0964">Secreted</keyword>